<keyword evidence="5 6" id="KW-0472">Membrane</keyword>
<dbReference type="AlphaFoldDB" id="A0A6N3UZI5"/>
<feature type="transmembrane region" description="Helical" evidence="6">
    <location>
        <begin position="446"/>
        <end position="467"/>
    </location>
</feature>
<accession>A0A6N3UZI5</accession>
<feature type="transmembrane region" description="Helical" evidence="6">
    <location>
        <begin position="421"/>
        <end position="440"/>
    </location>
</feature>
<dbReference type="GO" id="GO:0005886">
    <property type="term" value="C:plasma membrane"/>
    <property type="evidence" value="ECO:0007669"/>
    <property type="project" value="UniProtKB-SubCell"/>
</dbReference>
<evidence type="ECO:0000256" key="1">
    <source>
        <dbReference type="ARBA" id="ARBA00004651"/>
    </source>
</evidence>
<evidence type="ECO:0000256" key="4">
    <source>
        <dbReference type="ARBA" id="ARBA00022989"/>
    </source>
</evidence>
<organism evidence="7 8">
    <name type="scientific">Bacteroides ovatus</name>
    <dbReference type="NCBI Taxonomy" id="28116"/>
    <lineage>
        <taxon>Bacteria</taxon>
        <taxon>Pseudomonadati</taxon>
        <taxon>Bacteroidota</taxon>
        <taxon>Bacteroidia</taxon>
        <taxon>Bacteroidales</taxon>
        <taxon>Bacteroidaceae</taxon>
        <taxon>Bacteroides</taxon>
    </lineage>
</organism>
<keyword evidence="2" id="KW-1003">Cell membrane</keyword>
<feature type="transmembrane region" description="Helical" evidence="6">
    <location>
        <begin position="140"/>
        <end position="162"/>
    </location>
</feature>
<dbReference type="PANTHER" id="PTHR30250:SF26">
    <property type="entry name" value="PSMA PROTEIN"/>
    <property type="match status" value="1"/>
</dbReference>
<evidence type="ECO:0000256" key="2">
    <source>
        <dbReference type="ARBA" id="ARBA00022475"/>
    </source>
</evidence>
<feature type="transmembrane region" description="Helical" evidence="6">
    <location>
        <begin position="383"/>
        <end position="401"/>
    </location>
</feature>
<feature type="transmembrane region" description="Helical" evidence="6">
    <location>
        <begin position="24"/>
        <end position="44"/>
    </location>
</feature>
<proteinExistence type="predicted"/>
<dbReference type="PANTHER" id="PTHR30250">
    <property type="entry name" value="PST FAMILY PREDICTED COLANIC ACID TRANSPORTER"/>
    <property type="match status" value="1"/>
</dbReference>
<evidence type="ECO:0000256" key="5">
    <source>
        <dbReference type="ARBA" id="ARBA00023136"/>
    </source>
</evidence>
<feature type="transmembrane region" description="Helical" evidence="6">
    <location>
        <begin position="107"/>
        <end position="128"/>
    </location>
</feature>
<evidence type="ECO:0000313" key="8">
    <source>
        <dbReference type="Proteomes" id="UP000460135"/>
    </source>
</evidence>
<evidence type="ECO:0000256" key="6">
    <source>
        <dbReference type="SAM" id="Phobius"/>
    </source>
</evidence>
<feature type="transmembrane region" description="Helical" evidence="6">
    <location>
        <begin position="168"/>
        <end position="186"/>
    </location>
</feature>
<dbReference type="Proteomes" id="UP000460135">
    <property type="component" value="Unassembled WGS sequence"/>
</dbReference>
<dbReference type="InterPro" id="IPR050833">
    <property type="entry name" value="Poly_Biosynth_Transport"/>
</dbReference>
<feature type="transmembrane region" description="Helical" evidence="6">
    <location>
        <begin position="71"/>
        <end position="95"/>
    </location>
</feature>
<comment type="subcellular location">
    <subcellularLocation>
        <location evidence="1">Cell membrane</location>
        <topology evidence="1">Multi-pass membrane protein</topology>
    </subcellularLocation>
</comment>
<evidence type="ECO:0000313" key="7">
    <source>
        <dbReference type="EMBL" id="KAA3797173.1"/>
    </source>
</evidence>
<dbReference type="EMBL" id="VWLX01000037">
    <property type="protein sequence ID" value="KAA3797173.1"/>
    <property type="molecule type" value="Genomic_DNA"/>
</dbReference>
<comment type="caution">
    <text evidence="7">The sequence shown here is derived from an EMBL/GenBank/DDBJ whole genome shotgun (WGS) entry which is preliminary data.</text>
</comment>
<feature type="transmembrane region" description="Helical" evidence="6">
    <location>
        <begin position="297"/>
        <end position="319"/>
    </location>
</feature>
<protein>
    <submittedName>
        <fullName evidence="7">Lipopolysaccharide biosynthesis protein</fullName>
    </submittedName>
</protein>
<evidence type="ECO:0000256" key="3">
    <source>
        <dbReference type="ARBA" id="ARBA00022692"/>
    </source>
</evidence>
<keyword evidence="3 6" id="KW-0812">Transmembrane</keyword>
<feature type="transmembrane region" description="Helical" evidence="6">
    <location>
        <begin position="359"/>
        <end position="377"/>
    </location>
</feature>
<name>A0A6N3UZI5_BACOV</name>
<keyword evidence="4 6" id="KW-1133">Transmembrane helix</keyword>
<sequence>MVILMITSLYTSRIILSALGVEDFGIYNVVGGIVVILGFLNGALSTASSRYITVALSTGDLLKMQRNFSNVLLVNGLLGIIIFILGETAGLWFLYNKMEIPTGRLYAALWVYQISIITVILNIVSVPYNAMIIAHERMKAFAYISLFDAFGKLLLAFLLERLLGYDRLIMYALFVFMIQLIDRIFYGSYCRRKFKETHFSFCFNKSELKEIFQFISWSAYGSFASAGFTQGLNILLNLFFGPTVNAARGISVQVQNAVVSFTTNFQTAINPQIIKSVAQGNISDTCHLMISSSKYSFYLLCILGLPIIAETHYILSLWLENVPDYSVQFVKIMLVISIWSSLANPLRIVNQAEGNIKKFQLYECSVLLLIVPLSYFGLKMWKFPELVFFVQLIIELLVQVIRLKLVLPKIHMSLSKYAKEIYLRIIPVFLFPFVSIFLFQGIEESFLRLCLSFICMEILMFTLIYYWGMTTNERSFVTNKIIDTLKKK</sequence>
<reference evidence="7 8" key="1">
    <citation type="journal article" date="2019" name="Nat. Med.">
        <title>A library of human gut bacterial isolates paired with longitudinal multiomics data enables mechanistic microbiome research.</title>
        <authorList>
            <person name="Poyet M."/>
            <person name="Groussin M."/>
            <person name="Gibbons S.M."/>
            <person name="Avila-Pacheco J."/>
            <person name="Jiang X."/>
            <person name="Kearney S.M."/>
            <person name="Perrotta A.R."/>
            <person name="Berdy B."/>
            <person name="Zhao S."/>
            <person name="Lieberman T.D."/>
            <person name="Swanson P.K."/>
            <person name="Smith M."/>
            <person name="Roesemann S."/>
            <person name="Alexander J.E."/>
            <person name="Rich S.A."/>
            <person name="Livny J."/>
            <person name="Vlamakis H."/>
            <person name="Clish C."/>
            <person name="Bullock K."/>
            <person name="Deik A."/>
            <person name="Scott J."/>
            <person name="Pierce K.A."/>
            <person name="Xavier R.J."/>
            <person name="Alm E.J."/>
        </authorList>
    </citation>
    <scope>NUCLEOTIDE SEQUENCE [LARGE SCALE GENOMIC DNA]</scope>
    <source>
        <strain evidence="7 8">BIOML-A183</strain>
    </source>
</reference>
<gene>
    <name evidence="7" type="ORF">F3F51_28355</name>
</gene>
<feature type="transmembrane region" description="Helical" evidence="6">
    <location>
        <begin position="325"/>
        <end position="347"/>
    </location>
</feature>